<feature type="region of interest" description="Disordered" evidence="1">
    <location>
        <begin position="29"/>
        <end position="52"/>
    </location>
</feature>
<evidence type="ECO:0000313" key="3">
    <source>
        <dbReference type="Proteomes" id="UP000230161"/>
    </source>
</evidence>
<accession>A0A2M9C4S4</accession>
<dbReference type="Proteomes" id="UP000230161">
    <property type="component" value="Unassembled WGS sequence"/>
</dbReference>
<evidence type="ECO:0000313" key="2">
    <source>
        <dbReference type="EMBL" id="PJJ65516.1"/>
    </source>
</evidence>
<name>A0A2M9C4S4_9MICO</name>
<keyword evidence="3" id="KW-1185">Reference proteome</keyword>
<feature type="compositionally biased region" description="Basic and acidic residues" evidence="1">
    <location>
        <begin position="41"/>
        <end position="52"/>
    </location>
</feature>
<dbReference type="RefSeq" id="WP_157802781.1">
    <property type="nucleotide sequence ID" value="NZ_PGFB01000001.1"/>
</dbReference>
<dbReference type="EMBL" id="PGFB01000001">
    <property type="protein sequence ID" value="PJJ65516.1"/>
    <property type="molecule type" value="Genomic_DNA"/>
</dbReference>
<comment type="caution">
    <text evidence="2">The sequence shown here is derived from an EMBL/GenBank/DDBJ whole genome shotgun (WGS) entry which is preliminary data.</text>
</comment>
<sequence>MFVFFATLIALSAWAVAASIVGVARDGYRRRPTRDPATAHQDVHADHDRERP</sequence>
<organism evidence="2 3">
    <name type="scientific">Compostimonas suwonensis</name>
    <dbReference type="NCBI Taxonomy" id="1048394"/>
    <lineage>
        <taxon>Bacteria</taxon>
        <taxon>Bacillati</taxon>
        <taxon>Actinomycetota</taxon>
        <taxon>Actinomycetes</taxon>
        <taxon>Micrococcales</taxon>
        <taxon>Microbacteriaceae</taxon>
        <taxon>Compostimonas</taxon>
    </lineage>
</organism>
<protein>
    <submittedName>
        <fullName evidence="2">Uncharacterized protein</fullName>
    </submittedName>
</protein>
<dbReference type="AlphaFoldDB" id="A0A2M9C4S4"/>
<gene>
    <name evidence="2" type="ORF">CLV54_0549</name>
</gene>
<reference evidence="2 3" key="1">
    <citation type="submission" date="2017-11" db="EMBL/GenBank/DDBJ databases">
        <title>Genomic Encyclopedia of Archaeal and Bacterial Type Strains, Phase II (KMG-II): From Individual Species to Whole Genera.</title>
        <authorList>
            <person name="Goeker M."/>
        </authorList>
    </citation>
    <scope>NUCLEOTIDE SEQUENCE [LARGE SCALE GENOMIC DNA]</scope>
    <source>
        <strain evidence="2 3">DSM 25625</strain>
    </source>
</reference>
<evidence type="ECO:0000256" key="1">
    <source>
        <dbReference type="SAM" id="MobiDB-lite"/>
    </source>
</evidence>
<proteinExistence type="predicted"/>